<accession>A0A2K1KC29</accession>
<keyword evidence="1" id="KW-0472">Membrane</keyword>
<organism evidence="2">
    <name type="scientific">Physcomitrium patens</name>
    <name type="common">Spreading-leaved earth moss</name>
    <name type="synonym">Physcomitrella patens</name>
    <dbReference type="NCBI Taxonomy" id="3218"/>
    <lineage>
        <taxon>Eukaryota</taxon>
        <taxon>Viridiplantae</taxon>
        <taxon>Streptophyta</taxon>
        <taxon>Embryophyta</taxon>
        <taxon>Bryophyta</taxon>
        <taxon>Bryophytina</taxon>
        <taxon>Bryopsida</taxon>
        <taxon>Funariidae</taxon>
        <taxon>Funariales</taxon>
        <taxon>Funariaceae</taxon>
        <taxon>Physcomitrium</taxon>
    </lineage>
</organism>
<feature type="transmembrane region" description="Helical" evidence="1">
    <location>
        <begin position="56"/>
        <end position="77"/>
    </location>
</feature>
<evidence type="ECO:0000313" key="2">
    <source>
        <dbReference type="EMBL" id="PNR51327.1"/>
    </source>
</evidence>
<evidence type="ECO:0000256" key="1">
    <source>
        <dbReference type="SAM" id="Phobius"/>
    </source>
</evidence>
<reference evidence="3" key="3">
    <citation type="submission" date="2020-12" db="UniProtKB">
        <authorList>
            <consortium name="EnsemblPlants"/>
        </authorList>
    </citation>
    <scope>IDENTIFICATION</scope>
</reference>
<reference evidence="2 4" key="1">
    <citation type="journal article" date="2008" name="Science">
        <title>The Physcomitrella genome reveals evolutionary insights into the conquest of land by plants.</title>
        <authorList>
            <person name="Rensing S."/>
            <person name="Lang D."/>
            <person name="Zimmer A."/>
            <person name="Terry A."/>
            <person name="Salamov A."/>
            <person name="Shapiro H."/>
            <person name="Nishiyama T."/>
            <person name="Perroud P.-F."/>
            <person name="Lindquist E."/>
            <person name="Kamisugi Y."/>
            <person name="Tanahashi T."/>
            <person name="Sakakibara K."/>
            <person name="Fujita T."/>
            <person name="Oishi K."/>
            <person name="Shin-I T."/>
            <person name="Kuroki Y."/>
            <person name="Toyoda A."/>
            <person name="Suzuki Y."/>
            <person name="Hashimoto A."/>
            <person name="Yamaguchi K."/>
            <person name="Sugano A."/>
            <person name="Kohara Y."/>
            <person name="Fujiyama A."/>
            <person name="Anterola A."/>
            <person name="Aoki S."/>
            <person name="Ashton N."/>
            <person name="Barbazuk W.B."/>
            <person name="Barker E."/>
            <person name="Bennetzen J."/>
            <person name="Bezanilla M."/>
            <person name="Blankenship R."/>
            <person name="Cho S.H."/>
            <person name="Dutcher S."/>
            <person name="Estelle M."/>
            <person name="Fawcett J.A."/>
            <person name="Gundlach H."/>
            <person name="Hanada K."/>
            <person name="Heyl A."/>
            <person name="Hicks K.A."/>
            <person name="Hugh J."/>
            <person name="Lohr M."/>
            <person name="Mayer K."/>
            <person name="Melkozernov A."/>
            <person name="Murata T."/>
            <person name="Nelson D."/>
            <person name="Pils B."/>
            <person name="Prigge M."/>
            <person name="Reiss B."/>
            <person name="Renner T."/>
            <person name="Rombauts S."/>
            <person name="Rushton P."/>
            <person name="Sanderfoot A."/>
            <person name="Schween G."/>
            <person name="Shiu S.-H."/>
            <person name="Stueber K."/>
            <person name="Theodoulou F.L."/>
            <person name="Tu H."/>
            <person name="Van de Peer Y."/>
            <person name="Verrier P.J."/>
            <person name="Waters E."/>
            <person name="Wood A."/>
            <person name="Yang L."/>
            <person name="Cove D."/>
            <person name="Cuming A."/>
            <person name="Hasebe M."/>
            <person name="Lucas S."/>
            <person name="Mishler D.B."/>
            <person name="Reski R."/>
            <person name="Grigoriev I."/>
            <person name="Quatrano R.S."/>
            <person name="Boore J.L."/>
        </authorList>
    </citation>
    <scope>NUCLEOTIDE SEQUENCE [LARGE SCALE GENOMIC DNA]</scope>
    <source>
        <strain evidence="3 4">cv. Gransden 2004</strain>
    </source>
</reference>
<keyword evidence="4" id="KW-1185">Reference proteome</keyword>
<dbReference type="AlphaFoldDB" id="A0A2K1KC29"/>
<name>A0A2K1KC29_PHYPA</name>
<dbReference type="EMBL" id="ABEU02000007">
    <property type="protein sequence ID" value="PNR51327.1"/>
    <property type="molecule type" value="Genomic_DNA"/>
</dbReference>
<feature type="transmembrane region" description="Helical" evidence="1">
    <location>
        <begin position="27"/>
        <end position="44"/>
    </location>
</feature>
<dbReference type="Proteomes" id="UP000006727">
    <property type="component" value="Chromosome 7"/>
</dbReference>
<reference evidence="2 4" key="2">
    <citation type="journal article" date="2018" name="Plant J.">
        <title>The Physcomitrella patens chromosome-scale assembly reveals moss genome structure and evolution.</title>
        <authorList>
            <person name="Lang D."/>
            <person name="Ullrich K.K."/>
            <person name="Murat F."/>
            <person name="Fuchs J."/>
            <person name="Jenkins J."/>
            <person name="Haas F.B."/>
            <person name="Piednoel M."/>
            <person name="Gundlach H."/>
            <person name="Van Bel M."/>
            <person name="Meyberg R."/>
            <person name="Vives C."/>
            <person name="Morata J."/>
            <person name="Symeonidi A."/>
            <person name="Hiss M."/>
            <person name="Muchero W."/>
            <person name="Kamisugi Y."/>
            <person name="Saleh O."/>
            <person name="Blanc G."/>
            <person name="Decker E.L."/>
            <person name="van Gessel N."/>
            <person name="Grimwood J."/>
            <person name="Hayes R.D."/>
            <person name="Graham S.W."/>
            <person name="Gunter L.E."/>
            <person name="McDaniel S.F."/>
            <person name="Hoernstein S.N.W."/>
            <person name="Larsson A."/>
            <person name="Li F.W."/>
            <person name="Perroud P.F."/>
            <person name="Phillips J."/>
            <person name="Ranjan P."/>
            <person name="Rokshar D.S."/>
            <person name="Rothfels C.J."/>
            <person name="Schneider L."/>
            <person name="Shu S."/>
            <person name="Stevenson D.W."/>
            <person name="Thummler F."/>
            <person name="Tillich M."/>
            <person name="Villarreal Aguilar J.C."/>
            <person name="Widiez T."/>
            <person name="Wong G.K."/>
            <person name="Wymore A."/>
            <person name="Zhang Y."/>
            <person name="Zimmer A.D."/>
            <person name="Quatrano R.S."/>
            <person name="Mayer K.F.X."/>
            <person name="Goodstein D."/>
            <person name="Casacuberta J.M."/>
            <person name="Vandepoele K."/>
            <person name="Reski R."/>
            <person name="Cuming A.C."/>
            <person name="Tuskan G.A."/>
            <person name="Maumus F."/>
            <person name="Salse J."/>
            <person name="Schmutz J."/>
            <person name="Rensing S.A."/>
        </authorList>
    </citation>
    <scope>NUCLEOTIDE SEQUENCE [LARGE SCALE GENOMIC DNA]</scope>
    <source>
        <strain evidence="3 4">cv. Gransden 2004</strain>
    </source>
</reference>
<protein>
    <submittedName>
        <fullName evidence="2 3">Uncharacterized protein</fullName>
    </submittedName>
</protein>
<sequence length="88" mass="9924">MSLESCQNVFAKSNLEKDGSCFHMHNTRSYVPVSFYFIFCLFLSQKHTRSSINESATLVVVGTSVIVHSYTVIVLTLNSKIEILISDF</sequence>
<evidence type="ECO:0000313" key="3">
    <source>
        <dbReference type="EnsemblPlants" id="PAC:32926236.CDS.1"/>
    </source>
</evidence>
<keyword evidence="1" id="KW-1133">Transmembrane helix</keyword>
<dbReference type="InParanoid" id="A0A2K1KC29"/>
<gene>
    <name evidence="2" type="ORF">PHYPA_010513</name>
</gene>
<proteinExistence type="predicted"/>
<dbReference type="Gramene" id="Pp3c7_17948V3.1">
    <property type="protein sequence ID" value="PAC:32926236.CDS.1"/>
    <property type="gene ID" value="Pp3c7_17948"/>
</dbReference>
<evidence type="ECO:0000313" key="4">
    <source>
        <dbReference type="Proteomes" id="UP000006727"/>
    </source>
</evidence>
<keyword evidence="1" id="KW-0812">Transmembrane</keyword>
<dbReference type="EnsemblPlants" id="Pp3c7_17948V3.1">
    <property type="protein sequence ID" value="PAC:32926236.CDS.1"/>
    <property type="gene ID" value="Pp3c7_17948"/>
</dbReference>